<organism evidence="2 3">
    <name type="scientific">Petrolisthes cinctipes</name>
    <name type="common">Flat porcelain crab</name>
    <dbReference type="NCBI Taxonomy" id="88211"/>
    <lineage>
        <taxon>Eukaryota</taxon>
        <taxon>Metazoa</taxon>
        <taxon>Ecdysozoa</taxon>
        <taxon>Arthropoda</taxon>
        <taxon>Crustacea</taxon>
        <taxon>Multicrustacea</taxon>
        <taxon>Malacostraca</taxon>
        <taxon>Eumalacostraca</taxon>
        <taxon>Eucarida</taxon>
        <taxon>Decapoda</taxon>
        <taxon>Pleocyemata</taxon>
        <taxon>Anomura</taxon>
        <taxon>Galatheoidea</taxon>
        <taxon>Porcellanidae</taxon>
        <taxon>Petrolisthes</taxon>
    </lineage>
</organism>
<proteinExistence type="predicted"/>
<dbReference type="Proteomes" id="UP001286313">
    <property type="component" value="Unassembled WGS sequence"/>
</dbReference>
<keyword evidence="3" id="KW-1185">Reference proteome</keyword>
<sequence>MNFLRSAVVVAMVMMVVTVEAGRYGYGGKGGYGTQVQVCPTHVKLVTTTETETKVVVMVNSIMDTEASDALSSNTPLLQPSYQLKSPSPSQLTPQIQFNHSLQIKS</sequence>
<accession>A0AAE1FC39</accession>
<feature type="chain" id="PRO_5041998841" evidence="1">
    <location>
        <begin position="22"/>
        <end position="106"/>
    </location>
</feature>
<feature type="signal peptide" evidence="1">
    <location>
        <begin position="1"/>
        <end position="21"/>
    </location>
</feature>
<evidence type="ECO:0000313" key="3">
    <source>
        <dbReference type="Proteomes" id="UP001286313"/>
    </source>
</evidence>
<dbReference type="EMBL" id="JAWQEG010002551">
    <property type="protein sequence ID" value="KAK3871198.1"/>
    <property type="molecule type" value="Genomic_DNA"/>
</dbReference>
<evidence type="ECO:0000256" key="1">
    <source>
        <dbReference type="SAM" id="SignalP"/>
    </source>
</evidence>
<reference evidence="2" key="1">
    <citation type="submission" date="2023-10" db="EMBL/GenBank/DDBJ databases">
        <title>Genome assemblies of two species of porcelain crab, Petrolisthes cinctipes and Petrolisthes manimaculis (Anomura: Porcellanidae).</title>
        <authorList>
            <person name="Angst P."/>
        </authorList>
    </citation>
    <scope>NUCLEOTIDE SEQUENCE</scope>
    <source>
        <strain evidence="2">PB745_01</strain>
        <tissue evidence="2">Gill</tissue>
    </source>
</reference>
<evidence type="ECO:0000313" key="2">
    <source>
        <dbReference type="EMBL" id="KAK3871198.1"/>
    </source>
</evidence>
<gene>
    <name evidence="2" type="ORF">Pcinc_023644</name>
</gene>
<comment type="caution">
    <text evidence="2">The sequence shown here is derived from an EMBL/GenBank/DDBJ whole genome shotgun (WGS) entry which is preliminary data.</text>
</comment>
<dbReference type="AlphaFoldDB" id="A0AAE1FC39"/>
<name>A0AAE1FC39_PETCI</name>
<keyword evidence="1" id="KW-0732">Signal</keyword>
<protein>
    <submittedName>
        <fullName evidence="2">Uncharacterized protein</fullName>
    </submittedName>
</protein>